<dbReference type="InterPro" id="IPR003676">
    <property type="entry name" value="SAUR_fam"/>
</dbReference>
<name>A0A4Y7KGZ1_PAPSO</name>
<evidence type="ECO:0000313" key="3">
    <source>
        <dbReference type="Proteomes" id="UP000316621"/>
    </source>
</evidence>
<dbReference type="Pfam" id="PF02519">
    <property type="entry name" value="Auxin_inducible"/>
    <property type="match status" value="2"/>
</dbReference>
<gene>
    <name evidence="2" type="ORF">C5167_048105</name>
</gene>
<feature type="non-terminal residue" evidence="2">
    <location>
        <position position="1"/>
    </location>
</feature>
<proteinExistence type="inferred from homology"/>
<protein>
    <submittedName>
        <fullName evidence="2">Uncharacterized protein</fullName>
    </submittedName>
</protein>
<evidence type="ECO:0000256" key="1">
    <source>
        <dbReference type="ARBA" id="ARBA00006974"/>
    </source>
</evidence>
<dbReference type="EMBL" id="CM010722">
    <property type="protein sequence ID" value="RZC72624.1"/>
    <property type="molecule type" value="Genomic_DNA"/>
</dbReference>
<dbReference type="PANTHER" id="PTHR31374">
    <property type="entry name" value="AUXIN-INDUCED PROTEIN-LIKE-RELATED"/>
    <property type="match status" value="1"/>
</dbReference>
<comment type="similarity">
    <text evidence="1">Belongs to the ARG7 family.</text>
</comment>
<dbReference type="GO" id="GO:0009733">
    <property type="term" value="P:response to auxin"/>
    <property type="evidence" value="ECO:0007669"/>
    <property type="project" value="InterPro"/>
</dbReference>
<evidence type="ECO:0000313" key="2">
    <source>
        <dbReference type="EMBL" id="RZC72624.1"/>
    </source>
</evidence>
<reference evidence="2 3" key="1">
    <citation type="journal article" date="2018" name="Science">
        <title>The opium poppy genome and morphinan production.</title>
        <authorList>
            <person name="Guo L."/>
            <person name="Winzer T."/>
            <person name="Yang X."/>
            <person name="Li Y."/>
            <person name="Ning Z."/>
            <person name="He Z."/>
            <person name="Teodor R."/>
            <person name="Lu Y."/>
            <person name="Bowser T.A."/>
            <person name="Graham I.A."/>
            <person name="Ye K."/>
        </authorList>
    </citation>
    <scope>NUCLEOTIDE SEQUENCE [LARGE SCALE GENOMIC DNA]</scope>
    <source>
        <strain evidence="3">cv. HN1</strain>
        <tissue evidence="2">Leaves</tissue>
    </source>
</reference>
<dbReference type="Gramene" id="RZC72624">
    <property type="protein sequence ID" value="RZC72624"/>
    <property type="gene ID" value="C5167_048105"/>
</dbReference>
<dbReference type="PANTHER" id="PTHR31374:SF29">
    <property type="entry name" value="SAUR-LIKE AUXIN-RESPONSIVE PROTEIN FAMILY"/>
    <property type="match status" value="1"/>
</dbReference>
<dbReference type="OMA" id="INHPYFA"/>
<dbReference type="Proteomes" id="UP000316621">
    <property type="component" value="Chromosome 8"/>
</dbReference>
<organism evidence="2 3">
    <name type="scientific">Papaver somniferum</name>
    <name type="common">Opium poppy</name>
    <dbReference type="NCBI Taxonomy" id="3469"/>
    <lineage>
        <taxon>Eukaryota</taxon>
        <taxon>Viridiplantae</taxon>
        <taxon>Streptophyta</taxon>
        <taxon>Embryophyta</taxon>
        <taxon>Tracheophyta</taxon>
        <taxon>Spermatophyta</taxon>
        <taxon>Magnoliopsida</taxon>
        <taxon>Ranunculales</taxon>
        <taxon>Papaveraceae</taxon>
        <taxon>Papaveroideae</taxon>
        <taxon>Papaver</taxon>
    </lineage>
</organism>
<dbReference type="AlphaFoldDB" id="A0A4Y7KGZ1"/>
<accession>A0A4Y7KGZ1</accession>
<sequence length="208" mass="24455">ILVGRNEERFVIPVTYLNHPEFTILLKKAEEVYGFRQKGIISLPCDVDEFLNVQRLIEQETMSLTCSPRHQYHHQHHNNLHHHYHFLHVFCHLKYMMCGGKDPHHVPRGCVAILVGQKEERFVIPVTYLNHRKFTPLLKEAEAVYGFRHEGIITLPCVVGEFLNVQGLIEQEIMSTRCSPRHHNLHQHHNNHHHHHFLSVSCFKALED</sequence>
<keyword evidence="3" id="KW-1185">Reference proteome</keyword>